<dbReference type="Gene3D" id="3.60.10.10">
    <property type="entry name" value="Endonuclease/exonuclease/phosphatase"/>
    <property type="match status" value="1"/>
</dbReference>
<reference evidence="1" key="2">
    <citation type="journal article" date="2019" name="Gigascience">
        <title>High-quality Schistosoma haematobium genome achieved by single-molecule and long-range sequencing.</title>
        <authorList>
            <person name="Stroehlein A.J."/>
            <person name="Korhonen P.K."/>
            <person name="Chong T.M."/>
            <person name="Lim Y.L."/>
            <person name="Chan K.G."/>
            <person name="Webster B."/>
            <person name="Rollinson D."/>
            <person name="Brindley P.J."/>
            <person name="Gasser R.B."/>
            <person name="Young N.D."/>
        </authorList>
    </citation>
    <scope>NUCLEOTIDE SEQUENCE</scope>
</reference>
<proteinExistence type="predicted"/>
<reference evidence="1" key="1">
    <citation type="journal article" date="2012" name="Nat. Genet.">
        <title>Whole-genome sequence of Schistosoma haematobium.</title>
        <authorList>
            <person name="Young N.D."/>
            <person name="Jex A.R."/>
            <person name="Li B."/>
            <person name="Liu S."/>
            <person name="Yang L."/>
            <person name="Xiong Z."/>
            <person name="Li Y."/>
            <person name="Cantacessi C."/>
            <person name="Hall R.S."/>
            <person name="Xu X."/>
            <person name="Chen F."/>
            <person name="Wu X."/>
            <person name="Zerlotini A."/>
            <person name="Oliveira G."/>
            <person name="Hofmann A."/>
            <person name="Zhang G."/>
            <person name="Fang X."/>
            <person name="Kang Y."/>
            <person name="Campbell B.E."/>
            <person name="Loukas A."/>
            <person name="Ranganathan S."/>
            <person name="Rollinson D."/>
            <person name="Rinaldi G."/>
            <person name="Brindley P.J."/>
            <person name="Yang H."/>
            <person name="Wang J."/>
            <person name="Wang J."/>
            <person name="Gasser R.B."/>
        </authorList>
    </citation>
    <scope>NUCLEOTIDE SEQUENCE</scope>
</reference>
<dbReference type="SUPFAM" id="SSF56219">
    <property type="entry name" value="DNase I-like"/>
    <property type="match status" value="1"/>
</dbReference>
<reference evidence="1" key="3">
    <citation type="submission" date="2021-06" db="EMBL/GenBank/DDBJ databases">
        <title>Chromosome-level genome assembly for S. haematobium.</title>
        <authorList>
            <person name="Stroehlein A.J."/>
        </authorList>
    </citation>
    <scope>NUCLEOTIDE SEQUENCE</scope>
</reference>
<name>A0A922LR62_SCHHA</name>
<sequence length="223" mass="24262">MPPRNTNTETVFLETRTPFKLASFNVRTIMQIGQQIGLATSLGSLDIDVCSLSETRIQDSSEVVQNRSTSVASKGLFYVRLSGNPVASSSGLAGIGVALSARAEAALIDWVSTKSRLCAVRIERFIKVSRNRCEKQCLFVISAYGPTDCSPDAIKDEFYHQLTVLLQKVRSTDILVLAGDLNAQVGRLDTGESHLGGQWGLVGRRTDNGDRLLQLHRPQPVSG</sequence>
<dbReference type="InterPro" id="IPR036691">
    <property type="entry name" value="Endo/exonu/phosph_ase_sf"/>
</dbReference>
<organism evidence="1 2">
    <name type="scientific">Schistosoma haematobium</name>
    <name type="common">Blood fluke</name>
    <dbReference type="NCBI Taxonomy" id="6185"/>
    <lineage>
        <taxon>Eukaryota</taxon>
        <taxon>Metazoa</taxon>
        <taxon>Spiralia</taxon>
        <taxon>Lophotrochozoa</taxon>
        <taxon>Platyhelminthes</taxon>
        <taxon>Trematoda</taxon>
        <taxon>Digenea</taxon>
        <taxon>Strigeidida</taxon>
        <taxon>Schistosomatoidea</taxon>
        <taxon>Schistosomatidae</taxon>
        <taxon>Schistosoma</taxon>
    </lineage>
</organism>
<evidence type="ECO:0008006" key="3">
    <source>
        <dbReference type="Google" id="ProtNLM"/>
    </source>
</evidence>
<evidence type="ECO:0000313" key="2">
    <source>
        <dbReference type="Proteomes" id="UP000471633"/>
    </source>
</evidence>
<keyword evidence="2" id="KW-1185">Reference proteome</keyword>
<dbReference type="AlphaFoldDB" id="A0A922LR62"/>
<dbReference type="Proteomes" id="UP000471633">
    <property type="component" value="Unassembled WGS sequence"/>
</dbReference>
<dbReference type="EMBL" id="AMPZ03000002">
    <property type="protein sequence ID" value="KAH9591822.1"/>
    <property type="molecule type" value="Genomic_DNA"/>
</dbReference>
<evidence type="ECO:0000313" key="1">
    <source>
        <dbReference type="EMBL" id="KAH9591822.1"/>
    </source>
</evidence>
<dbReference type="GeneID" id="24593035"/>
<accession>A0A922LR62</accession>
<reference evidence="1" key="4">
    <citation type="journal article" date="2022" name="PLoS Pathog.">
        <title>Chromosome-level genome of Schistosoma haematobium underpins genome-wide explorations of molecular variation.</title>
        <authorList>
            <person name="Stroehlein A.J."/>
            <person name="Korhonen P.K."/>
            <person name="Lee V.V."/>
            <person name="Ralph S.A."/>
            <person name="Mentink-Kane M."/>
            <person name="You H."/>
            <person name="McManus D.P."/>
            <person name="Tchuente L.T."/>
            <person name="Stothard J.R."/>
            <person name="Kaur P."/>
            <person name="Dudchenko O."/>
            <person name="Aiden E.L."/>
            <person name="Yang B."/>
            <person name="Yang H."/>
            <person name="Emery A.M."/>
            <person name="Webster B.L."/>
            <person name="Brindley P.J."/>
            <person name="Rollinson D."/>
            <person name="Chang B.C.H."/>
            <person name="Gasser R.B."/>
            <person name="Young N.D."/>
        </authorList>
    </citation>
    <scope>NUCLEOTIDE SEQUENCE</scope>
</reference>
<gene>
    <name evidence="1" type="ORF">MS3_00003964</name>
</gene>
<protein>
    <recommendedName>
        <fullName evidence="3">Endonuclease/exonuclease/phosphatase domain-containing protein</fullName>
    </recommendedName>
</protein>
<dbReference type="CTD" id="24593035"/>
<comment type="caution">
    <text evidence="1">The sequence shown here is derived from an EMBL/GenBank/DDBJ whole genome shotgun (WGS) entry which is preliminary data.</text>
</comment>
<dbReference type="RefSeq" id="XP_051071948.1">
    <property type="nucleotide sequence ID" value="XM_051211838.1"/>
</dbReference>